<dbReference type="RefSeq" id="WP_132089847.1">
    <property type="nucleotide sequence ID" value="NZ_JANKAQ010000003.1"/>
</dbReference>
<comment type="caution">
    <text evidence="1">The sequence shown here is derived from an EMBL/GenBank/DDBJ whole genome shotgun (WGS) entry which is preliminary data.</text>
</comment>
<accession>A0A4R2LYJ6</accession>
<evidence type="ECO:0000313" key="1">
    <source>
        <dbReference type="EMBL" id="TCO85487.1"/>
    </source>
</evidence>
<gene>
    <name evidence="1" type="ORF">EV212_103209</name>
</gene>
<dbReference type="EMBL" id="SLXA01000003">
    <property type="protein sequence ID" value="TCO85487.1"/>
    <property type="molecule type" value="Genomic_DNA"/>
</dbReference>
<protein>
    <recommendedName>
        <fullName evidence="3">VTC domain-containing protein</fullName>
    </recommendedName>
</protein>
<organism evidence="1 2">
    <name type="scientific">Frisingicoccus caecimuris</name>
    <dbReference type="NCBI Taxonomy" id="1796636"/>
    <lineage>
        <taxon>Bacteria</taxon>
        <taxon>Bacillati</taxon>
        <taxon>Bacillota</taxon>
        <taxon>Clostridia</taxon>
        <taxon>Lachnospirales</taxon>
        <taxon>Lachnospiraceae</taxon>
        <taxon>Frisingicoccus</taxon>
    </lineage>
</organism>
<proteinExistence type="predicted"/>
<evidence type="ECO:0008006" key="3">
    <source>
        <dbReference type="Google" id="ProtNLM"/>
    </source>
</evidence>
<dbReference type="Proteomes" id="UP000295711">
    <property type="component" value="Unassembled WGS sequence"/>
</dbReference>
<dbReference type="AlphaFoldDB" id="A0A4R2LYJ6"/>
<sequence>MDREVYYESNNVLDLKDYERMMETIKNTPENRLSKISKIRKIYFNDDINYLEDGLDNASSDKDVYSIVMVDYDTEHLMVERKSRRSGMIYKDYAPITSQECRKIFRGDVRWLKESSYPLLKNLYLEITVNLRTIGVVVDYERQRFKVHNSNDYIQFDLSVRSIYGRKGDLLADQMDMKERLDAGHVVMTYKQSIHIPPIFRSVLALVPKAEVS</sequence>
<name>A0A4R2LYJ6_9FIRM</name>
<keyword evidence="2" id="KW-1185">Reference proteome</keyword>
<reference evidence="1 2" key="1">
    <citation type="submission" date="2019-03" db="EMBL/GenBank/DDBJ databases">
        <title>Genomic Encyclopedia of Type Strains, Phase IV (KMG-IV): sequencing the most valuable type-strain genomes for metagenomic binning, comparative biology and taxonomic classification.</title>
        <authorList>
            <person name="Goeker M."/>
        </authorList>
    </citation>
    <scope>NUCLEOTIDE SEQUENCE [LARGE SCALE GENOMIC DNA]</scope>
    <source>
        <strain evidence="1 2">DSM 28559</strain>
    </source>
</reference>
<dbReference type="OrthoDB" id="9784042at2"/>
<evidence type="ECO:0000313" key="2">
    <source>
        <dbReference type="Proteomes" id="UP000295711"/>
    </source>
</evidence>